<proteinExistence type="predicted"/>
<organism evidence="1 3">
    <name type="scientific">Didymodactylos carnosus</name>
    <dbReference type="NCBI Taxonomy" id="1234261"/>
    <lineage>
        <taxon>Eukaryota</taxon>
        <taxon>Metazoa</taxon>
        <taxon>Spiralia</taxon>
        <taxon>Gnathifera</taxon>
        <taxon>Rotifera</taxon>
        <taxon>Eurotatoria</taxon>
        <taxon>Bdelloidea</taxon>
        <taxon>Philodinida</taxon>
        <taxon>Philodinidae</taxon>
        <taxon>Didymodactylos</taxon>
    </lineage>
</organism>
<evidence type="ECO:0000313" key="3">
    <source>
        <dbReference type="Proteomes" id="UP000663829"/>
    </source>
</evidence>
<dbReference type="EMBL" id="CAJNOQ010010286">
    <property type="protein sequence ID" value="CAF1247867.1"/>
    <property type="molecule type" value="Genomic_DNA"/>
</dbReference>
<reference evidence="1" key="1">
    <citation type="submission" date="2021-02" db="EMBL/GenBank/DDBJ databases">
        <authorList>
            <person name="Nowell W R."/>
        </authorList>
    </citation>
    <scope>NUCLEOTIDE SEQUENCE</scope>
</reference>
<dbReference type="AlphaFoldDB" id="A0A814ZT90"/>
<dbReference type="EMBL" id="CAJOBC010013245">
    <property type="protein sequence ID" value="CAF4015175.1"/>
    <property type="molecule type" value="Genomic_DNA"/>
</dbReference>
<protein>
    <submittedName>
        <fullName evidence="1">Uncharacterized protein</fullName>
    </submittedName>
</protein>
<evidence type="ECO:0000313" key="1">
    <source>
        <dbReference type="EMBL" id="CAF1247867.1"/>
    </source>
</evidence>
<name>A0A814ZT90_9BILA</name>
<comment type="caution">
    <text evidence="1">The sequence shown here is derived from an EMBL/GenBank/DDBJ whole genome shotgun (WGS) entry which is preliminary data.</text>
</comment>
<dbReference type="Proteomes" id="UP000681722">
    <property type="component" value="Unassembled WGS sequence"/>
</dbReference>
<gene>
    <name evidence="1" type="ORF">GPM918_LOCUS25982</name>
    <name evidence="2" type="ORF">SRO942_LOCUS26059</name>
</gene>
<sequence length="292" mass="33924">MMPNNQYEILFPDANKKQATLPEIKILFAGVIDNKKYWESSLASDFRRVLHQLKIQNNYKRDATELHVNEFGKLVEQIAATKYDDKKKTNEIDQLILSSTYRFTDISSSGNGGAMAMLKDDIIVSTPTTSKVQLVMLYHKDFQTARAESYALTMQKQVDRIDEERRMIIDSNNYEPEDDDIVILRTCLVLIHELTHLFKVFGMKIPEKTMFISMDSVIEGGRYVERRYFGGELNLEKPNAIGIRTRLYGPHVYYLDAATIANIKEKHDLHILRSFINQKVKEQEKSVYKRNE</sequence>
<dbReference type="Proteomes" id="UP000663829">
    <property type="component" value="Unassembled WGS sequence"/>
</dbReference>
<evidence type="ECO:0000313" key="2">
    <source>
        <dbReference type="EMBL" id="CAF4015175.1"/>
    </source>
</evidence>
<keyword evidence="3" id="KW-1185">Reference proteome</keyword>
<accession>A0A814ZT90</accession>